<evidence type="ECO:0000313" key="3">
    <source>
        <dbReference type="Proteomes" id="UP000540519"/>
    </source>
</evidence>
<evidence type="ECO:0000313" key="2">
    <source>
        <dbReference type="EMBL" id="MUH34344.1"/>
    </source>
</evidence>
<organism evidence="2 3">
    <name type="scientific">Zobellia amurskyensis</name>
    <dbReference type="NCBI Taxonomy" id="248905"/>
    <lineage>
        <taxon>Bacteria</taxon>
        <taxon>Pseudomonadati</taxon>
        <taxon>Bacteroidota</taxon>
        <taxon>Flavobacteriia</taxon>
        <taxon>Flavobacteriales</taxon>
        <taxon>Flavobacteriaceae</taxon>
        <taxon>Zobellia</taxon>
    </lineage>
</organism>
<dbReference type="RefSeq" id="WP_051915390.1">
    <property type="nucleotide sequence ID" value="NZ_RCNR01000001.1"/>
</dbReference>
<name>A0A7X2ZQ57_9FLAO</name>
<sequence length="144" mass="16057">MPFLKTASLFTHFKKISFLQISIGIVYLWFGSLKFFSHASPAEEMAKDTIGVLSMGLIPRETSIILLAILEVGIGFFLLFDIYRKQTVMVTLGHMVCTFTSLLLLSEISFTSSPFAPTLLGQYVIKNLIIVAALLSIYQNTKKV</sequence>
<gene>
    <name evidence="2" type="ORF">D9O36_00670</name>
</gene>
<feature type="transmembrane region" description="Helical" evidence="1">
    <location>
        <begin position="87"/>
        <end position="108"/>
    </location>
</feature>
<dbReference type="EMBL" id="RCNR01000001">
    <property type="protein sequence ID" value="MUH34344.1"/>
    <property type="molecule type" value="Genomic_DNA"/>
</dbReference>
<keyword evidence="1" id="KW-1133">Transmembrane helix</keyword>
<reference evidence="2 3" key="1">
    <citation type="journal article" date="2019" name="Mar. Drugs">
        <title>Comparative Genomics and CAZyme Genome Repertoires of Marine Zobellia amurskyensis KMM 3526(T) and Zobellia laminariae KMM 3676(T).</title>
        <authorList>
            <person name="Chernysheva N."/>
            <person name="Bystritskaya E."/>
            <person name="Stenkova A."/>
            <person name="Golovkin I."/>
            <person name="Nedashkovskaya O."/>
            <person name="Isaeva M."/>
        </authorList>
    </citation>
    <scope>NUCLEOTIDE SEQUENCE [LARGE SCALE GENOMIC DNA]</scope>
    <source>
        <strain evidence="2 3">KMM 3526</strain>
    </source>
</reference>
<feature type="transmembrane region" description="Helical" evidence="1">
    <location>
        <begin position="62"/>
        <end position="80"/>
    </location>
</feature>
<comment type="caution">
    <text evidence="2">The sequence shown here is derived from an EMBL/GenBank/DDBJ whole genome shotgun (WGS) entry which is preliminary data.</text>
</comment>
<keyword evidence="1" id="KW-0472">Membrane</keyword>
<feature type="transmembrane region" description="Helical" evidence="1">
    <location>
        <begin position="12"/>
        <end position="30"/>
    </location>
</feature>
<accession>A0A7X2ZQ57</accession>
<dbReference type="Proteomes" id="UP000540519">
    <property type="component" value="Unassembled WGS sequence"/>
</dbReference>
<dbReference type="OrthoDB" id="265224at2"/>
<evidence type="ECO:0000256" key="1">
    <source>
        <dbReference type="SAM" id="Phobius"/>
    </source>
</evidence>
<keyword evidence="1" id="KW-0812">Transmembrane</keyword>
<feature type="transmembrane region" description="Helical" evidence="1">
    <location>
        <begin position="120"/>
        <end position="138"/>
    </location>
</feature>
<dbReference type="AlphaFoldDB" id="A0A7X2ZQ57"/>
<keyword evidence="3" id="KW-1185">Reference proteome</keyword>
<proteinExistence type="predicted"/>
<protein>
    <submittedName>
        <fullName evidence="2">Doxx family protein</fullName>
    </submittedName>
</protein>